<gene>
    <name evidence="13" type="ORF">KP509_09G057700</name>
</gene>
<dbReference type="GO" id="GO:0046872">
    <property type="term" value="F:metal ion binding"/>
    <property type="evidence" value="ECO:0007669"/>
    <property type="project" value="UniProtKB-KW"/>
</dbReference>
<evidence type="ECO:0000256" key="11">
    <source>
        <dbReference type="ARBA" id="ARBA00048336"/>
    </source>
</evidence>
<comment type="caution">
    <text evidence="13">The sequence shown here is derived from an EMBL/GenBank/DDBJ whole genome shotgun (WGS) entry which is preliminary data.</text>
</comment>
<keyword evidence="9" id="KW-0464">Manganese</keyword>
<keyword evidence="7" id="KW-0460">Magnesium</keyword>
<evidence type="ECO:0000313" key="14">
    <source>
        <dbReference type="Proteomes" id="UP000825935"/>
    </source>
</evidence>
<evidence type="ECO:0000256" key="3">
    <source>
        <dbReference type="ARBA" id="ARBA00006702"/>
    </source>
</evidence>
<keyword evidence="5" id="KW-0479">Metal-binding</keyword>
<comment type="catalytic activity">
    <reaction evidence="10">
        <text>O-phospho-L-seryl-[protein] + H2O = L-seryl-[protein] + phosphate</text>
        <dbReference type="Rhea" id="RHEA:20629"/>
        <dbReference type="Rhea" id="RHEA-COMP:9863"/>
        <dbReference type="Rhea" id="RHEA-COMP:11604"/>
        <dbReference type="ChEBI" id="CHEBI:15377"/>
        <dbReference type="ChEBI" id="CHEBI:29999"/>
        <dbReference type="ChEBI" id="CHEBI:43474"/>
        <dbReference type="ChEBI" id="CHEBI:83421"/>
        <dbReference type="EC" id="3.1.3.16"/>
    </reaction>
</comment>
<sequence>MLDTHTKAKRIGEGSGASQVHSDVKYGYSLVRGRRHKMEDFHVAEFRRTGSHEVGLFAVYDGHSGRSVAHYLQQNLFDNILHQPGFWEDPVNSIMKAYHATDEEILDESPNLGGSGSTAVTAILIDGVHLLVANVGDSRALLCRKGAAIQASVDHDPLQEENVIEERGGFVSQVEVPRVDGILAMSRAFGDEILKDHLSVDPDIFENSIGEGDEFIVLESDGISQVMHNEEVINLVRSVDDPEAAARALTREAVKRGSTDDISAIVVRF</sequence>
<dbReference type="Gene3D" id="3.60.40.10">
    <property type="entry name" value="PPM-type phosphatase domain"/>
    <property type="match status" value="1"/>
</dbReference>
<dbReference type="SMART" id="SM00332">
    <property type="entry name" value="PP2Cc"/>
    <property type="match status" value="1"/>
</dbReference>
<dbReference type="SUPFAM" id="SSF81606">
    <property type="entry name" value="PP2C-like"/>
    <property type="match status" value="1"/>
</dbReference>
<dbReference type="AlphaFoldDB" id="A0A8T2UAR3"/>
<organism evidence="13 14">
    <name type="scientific">Ceratopteris richardii</name>
    <name type="common">Triangle waterfern</name>
    <dbReference type="NCBI Taxonomy" id="49495"/>
    <lineage>
        <taxon>Eukaryota</taxon>
        <taxon>Viridiplantae</taxon>
        <taxon>Streptophyta</taxon>
        <taxon>Embryophyta</taxon>
        <taxon>Tracheophyta</taxon>
        <taxon>Polypodiopsida</taxon>
        <taxon>Polypodiidae</taxon>
        <taxon>Polypodiales</taxon>
        <taxon>Pteridineae</taxon>
        <taxon>Pteridaceae</taxon>
        <taxon>Parkerioideae</taxon>
        <taxon>Ceratopteris</taxon>
    </lineage>
</organism>
<evidence type="ECO:0000256" key="9">
    <source>
        <dbReference type="ARBA" id="ARBA00023211"/>
    </source>
</evidence>
<reference evidence="13" key="1">
    <citation type="submission" date="2021-08" db="EMBL/GenBank/DDBJ databases">
        <title>WGS assembly of Ceratopteris richardii.</title>
        <authorList>
            <person name="Marchant D.B."/>
            <person name="Chen G."/>
            <person name="Jenkins J."/>
            <person name="Shu S."/>
            <person name="Leebens-Mack J."/>
            <person name="Grimwood J."/>
            <person name="Schmutz J."/>
            <person name="Soltis P."/>
            <person name="Soltis D."/>
            <person name="Chen Z.-H."/>
        </authorList>
    </citation>
    <scope>NUCLEOTIDE SEQUENCE</scope>
    <source>
        <strain evidence="13">Whitten #5841</strain>
        <tissue evidence="13">Leaf</tissue>
    </source>
</reference>
<dbReference type="FunFam" id="3.60.40.10:FF:000010">
    <property type="entry name" value="Probable protein phosphatase 2C 39"/>
    <property type="match status" value="1"/>
</dbReference>
<accession>A0A8T2UAR3</accession>
<protein>
    <recommendedName>
        <fullName evidence="4">protein-serine/threonine phosphatase</fullName>
        <ecNumber evidence="4">3.1.3.16</ecNumber>
    </recommendedName>
</protein>
<evidence type="ECO:0000256" key="1">
    <source>
        <dbReference type="ARBA" id="ARBA00001936"/>
    </source>
</evidence>
<dbReference type="EC" id="3.1.3.16" evidence="4"/>
<proteinExistence type="inferred from homology"/>
<dbReference type="OrthoDB" id="10264738at2759"/>
<dbReference type="PROSITE" id="PS51746">
    <property type="entry name" value="PPM_2"/>
    <property type="match status" value="1"/>
</dbReference>
<dbReference type="EMBL" id="CM035414">
    <property type="protein sequence ID" value="KAH7429589.1"/>
    <property type="molecule type" value="Genomic_DNA"/>
</dbReference>
<dbReference type="InterPro" id="IPR036457">
    <property type="entry name" value="PPM-type-like_dom_sf"/>
</dbReference>
<comment type="catalytic activity">
    <reaction evidence="11">
        <text>O-phospho-L-threonyl-[protein] + H2O = L-threonyl-[protein] + phosphate</text>
        <dbReference type="Rhea" id="RHEA:47004"/>
        <dbReference type="Rhea" id="RHEA-COMP:11060"/>
        <dbReference type="Rhea" id="RHEA-COMP:11605"/>
        <dbReference type="ChEBI" id="CHEBI:15377"/>
        <dbReference type="ChEBI" id="CHEBI:30013"/>
        <dbReference type="ChEBI" id="CHEBI:43474"/>
        <dbReference type="ChEBI" id="CHEBI:61977"/>
        <dbReference type="EC" id="3.1.3.16"/>
    </reaction>
</comment>
<dbReference type="OMA" id="EPDFWEN"/>
<feature type="domain" description="PPM-type phosphatase" evidence="12">
    <location>
        <begin position="25"/>
        <end position="269"/>
    </location>
</feature>
<comment type="similarity">
    <text evidence="3">Belongs to the PP2C family.</text>
</comment>
<keyword evidence="8" id="KW-0904">Protein phosphatase</keyword>
<dbReference type="GO" id="GO:0004722">
    <property type="term" value="F:protein serine/threonine phosphatase activity"/>
    <property type="evidence" value="ECO:0007669"/>
    <property type="project" value="UniProtKB-EC"/>
</dbReference>
<evidence type="ECO:0000256" key="4">
    <source>
        <dbReference type="ARBA" id="ARBA00013081"/>
    </source>
</evidence>
<dbReference type="CDD" id="cd00143">
    <property type="entry name" value="PP2Cc"/>
    <property type="match status" value="1"/>
</dbReference>
<dbReference type="Proteomes" id="UP000825935">
    <property type="component" value="Chromosome 9"/>
</dbReference>
<evidence type="ECO:0000256" key="6">
    <source>
        <dbReference type="ARBA" id="ARBA00022801"/>
    </source>
</evidence>
<evidence type="ECO:0000313" key="13">
    <source>
        <dbReference type="EMBL" id="KAH7429589.1"/>
    </source>
</evidence>
<evidence type="ECO:0000259" key="12">
    <source>
        <dbReference type="PROSITE" id="PS51746"/>
    </source>
</evidence>
<comment type="cofactor">
    <cofactor evidence="1">
        <name>Mn(2+)</name>
        <dbReference type="ChEBI" id="CHEBI:29035"/>
    </cofactor>
</comment>
<dbReference type="InterPro" id="IPR001932">
    <property type="entry name" value="PPM-type_phosphatase-like_dom"/>
</dbReference>
<dbReference type="PANTHER" id="PTHR47992">
    <property type="entry name" value="PROTEIN PHOSPHATASE"/>
    <property type="match status" value="1"/>
</dbReference>
<evidence type="ECO:0000256" key="5">
    <source>
        <dbReference type="ARBA" id="ARBA00022723"/>
    </source>
</evidence>
<evidence type="ECO:0000256" key="7">
    <source>
        <dbReference type="ARBA" id="ARBA00022842"/>
    </source>
</evidence>
<name>A0A8T2UAR3_CERRI</name>
<keyword evidence="6" id="KW-0378">Hydrolase</keyword>
<evidence type="ECO:0000256" key="2">
    <source>
        <dbReference type="ARBA" id="ARBA00001946"/>
    </source>
</evidence>
<comment type="cofactor">
    <cofactor evidence="2">
        <name>Mg(2+)</name>
        <dbReference type="ChEBI" id="CHEBI:18420"/>
    </cofactor>
</comment>
<dbReference type="InterPro" id="IPR015655">
    <property type="entry name" value="PP2C"/>
</dbReference>
<dbReference type="Pfam" id="PF00481">
    <property type="entry name" value="PP2C"/>
    <property type="match status" value="1"/>
</dbReference>
<keyword evidence="14" id="KW-1185">Reference proteome</keyword>
<evidence type="ECO:0000256" key="10">
    <source>
        <dbReference type="ARBA" id="ARBA00047761"/>
    </source>
</evidence>
<evidence type="ECO:0000256" key="8">
    <source>
        <dbReference type="ARBA" id="ARBA00022912"/>
    </source>
</evidence>